<name>A0ABS8PNR1_9BACT</name>
<sequence>MKTAIVLGGICILTGCDPVQVMNIQATGKKNTSVVLYGNKSLTGTAAAADTGKILIRVPQGDITSRRLYFERGGWSDADLDTLIRDIDSVTITNQQGTERLNDKNALKAYLQAHRSGFARNELTLEAKQGYKECWWFMRVVKTYRKRGAILSYSCGLKCESRWYRDKGYGANG</sequence>
<dbReference type="PROSITE" id="PS51257">
    <property type="entry name" value="PROKAR_LIPOPROTEIN"/>
    <property type="match status" value="1"/>
</dbReference>
<reference evidence="1 2" key="1">
    <citation type="submission" date="2021-11" db="EMBL/GenBank/DDBJ databases">
        <title>Genomic of Niabella pedocola.</title>
        <authorList>
            <person name="Wu T."/>
        </authorList>
    </citation>
    <scope>NUCLEOTIDE SEQUENCE [LARGE SCALE GENOMIC DNA]</scope>
    <source>
        <strain evidence="1 2">JCM 31011</strain>
    </source>
</reference>
<keyword evidence="2" id="KW-1185">Reference proteome</keyword>
<dbReference type="RefSeq" id="WP_231002841.1">
    <property type="nucleotide sequence ID" value="NZ_JAJNEC010000004.1"/>
</dbReference>
<evidence type="ECO:0000313" key="1">
    <source>
        <dbReference type="EMBL" id="MCD2421937.1"/>
    </source>
</evidence>
<proteinExistence type="predicted"/>
<organism evidence="1 2">
    <name type="scientific">Niabella pedocola</name>
    <dbReference type="NCBI Taxonomy" id="1752077"/>
    <lineage>
        <taxon>Bacteria</taxon>
        <taxon>Pseudomonadati</taxon>
        <taxon>Bacteroidota</taxon>
        <taxon>Chitinophagia</taxon>
        <taxon>Chitinophagales</taxon>
        <taxon>Chitinophagaceae</taxon>
        <taxon>Niabella</taxon>
    </lineage>
</organism>
<evidence type="ECO:0000313" key="2">
    <source>
        <dbReference type="Proteomes" id="UP001199816"/>
    </source>
</evidence>
<dbReference type="Proteomes" id="UP001199816">
    <property type="component" value="Unassembled WGS sequence"/>
</dbReference>
<protein>
    <recommendedName>
        <fullName evidence="3">Lipoprotein</fullName>
    </recommendedName>
</protein>
<dbReference type="EMBL" id="JAJNEC010000004">
    <property type="protein sequence ID" value="MCD2421937.1"/>
    <property type="molecule type" value="Genomic_DNA"/>
</dbReference>
<accession>A0ABS8PNR1</accession>
<comment type="caution">
    <text evidence="1">The sequence shown here is derived from an EMBL/GenBank/DDBJ whole genome shotgun (WGS) entry which is preliminary data.</text>
</comment>
<evidence type="ECO:0008006" key="3">
    <source>
        <dbReference type="Google" id="ProtNLM"/>
    </source>
</evidence>
<gene>
    <name evidence="1" type="ORF">LQ567_04135</name>
</gene>